<comment type="caution">
    <text evidence="1">The sequence shown here is derived from an EMBL/GenBank/DDBJ whole genome shotgun (WGS) entry which is preliminary data.</text>
</comment>
<organism evidence="1">
    <name type="scientific">marine sediment metagenome</name>
    <dbReference type="NCBI Taxonomy" id="412755"/>
    <lineage>
        <taxon>unclassified sequences</taxon>
        <taxon>metagenomes</taxon>
        <taxon>ecological metagenomes</taxon>
    </lineage>
</organism>
<dbReference type="AlphaFoldDB" id="A0A0F9BIP1"/>
<accession>A0A0F9BIP1</accession>
<reference evidence="1" key="1">
    <citation type="journal article" date="2015" name="Nature">
        <title>Complex archaea that bridge the gap between prokaryotes and eukaryotes.</title>
        <authorList>
            <person name="Spang A."/>
            <person name="Saw J.H."/>
            <person name="Jorgensen S.L."/>
            <person name="Zaremba-Niedzwiedzka K."/>
            <person name="Martijn J."/>
            <person name="Lind A.E."/>
            <person name="van Eijk R."/>
            <person name="Schleper C."/>
            <person name="Guy L."/>
            <person name="Ettema T.J."/>
        </authorList>
    </citation>
    <scope>NUCLEOTIDE SEQUENCE</scope>
</reference>
<protein>
    <submittedName>
        <fullName evidence="1">Uncharacterized protein</fullName>
    </submittedName>
</protein>
<gene>
    <name evidence="1" type="ORF">LCGC14_2784900</name>
</gene>
<sequence length="72" mass="8424">MIKVETLVYEYEECLGCRHCGFNQWKSTEYVWGCDLADRRLLPNLHLRMENAKIPEWCPLPTKGANLLLANK</sequence>
<dbReference type="EMBL" id="LAZR01051849">
    <property type="protein sequence ID" value="KKK84286.1"/>
    <property type="molecule type" value="Genomic_DNA"/>
</dbReference>
<proteinExistence type="predicted"/>
<evidence type="ECO:0000313" key="1">
    <source>
        <dbReference type="EMBL" id="KKK84286.1"/>
    </source>
</evidence>
<name>A0A0F9BIP1_9ZZZZ</name>